<evidence type="ECO:0000256" key="1">
    <source>
        <dbReference type="SAM" id="MobiDB-lite"/>
    </source>
</evidence>
<name>A0A5C5WKS5_9BACT</name>
<accession>A0A5C5WKS5</accession>
<evidence type="ECO:0000313" key="2">
    <source>
        <dbReference type="EMBL" id="TWT50735.1"/>
    </source>
</evidence>
<dbReference type="InterPro" id="IPR036567">
    <property type="entry name" value="RHF-like"/>
</dbReference>
<sequence length="112" mass="12497">MQVNVSARHGSLQNGDQELVVEKVEKLRRLYDRVNAIEVTIDLKELDKPFVEIKVSIEGSDDCIATADSTTVISALDLAIPKAEQQLRRIKEKKTGHRATGHKHIDPIVADE</sequence>
<protein>
    <submittedName>
        <fullName evidence="2">Ribosome hibernation promoting factor HPF</fullName>
    </submittedName>
</protein>
<dbReference type="Proteomes" id="UP000316598">
    <property type="component" value="Unassembled WGS sequence"/>
</dbReference>
<proteinExistence type="predicted"/>
<dbReference type="CDD" id="cd00552">
    <property type="entry name" value="RaiA"/>
    <property type="match status" value="1"/>
</dbReference>
<evidence type="ECO:0000313" key="3">
    <source>
        <dbReference type="Proteomes" id="UP000316598"/>
    </source>
</evidence>
<feature type="region of interest" description="Disordered" evidence="1">
    <location>
        <begin position="92"/>
        <end position="112"/>
    </location>
</feature>
<dbReference type="NCBIfam" id="TIGR00741">
    <property type="entry name" value="yfiA"/>
    <property type="match status" value="1"/>
</dbReference>
<dbReference type="SUPFAM" id="SSF69754">
    <property type="entry name" value="Ribosome binding protein Y (YfiA homologue)"/>
    <property type="match status" value="1"/>
</dbReference>
<dbReference type="Pfam" id="PF02482">
    <property type="entry name" value="Ribosomal_S30AE"/>
    <property type="match status" value="1"/>
</dbReference>
<dbReference type="Gene3D" id="3.30.160.100">
    <property type="entry name" value="Ribosome hibernation promotion factor-like"/>
    <property type="match status" value="1"/>
</dbReference>
<feature type="compositionally biased region" description="Basic residues" evidence="1">
    <location>
        <begin position="92"/>
        <end position="102"/>
    </location>
</feature>
<dbReference type="InterPro" id="IPR003489">
    <property type="entry name" value="RHF/RaiA"/>
</dbReference>
<dbReference type="RefSeq" id="WP_146515913.1">
    <property type="nucleotide sequence ID" value="NZ_SJPI01000002.1"/>
</dbReference>
<gene>
    <name evidence="2" type="ORF">Pla22_34780</name>
</gene>
<comment type="caution">
    <text evidence="2">The sequence shown here is derived from an EMBL/GenBank/DDBJ whole genome shotgun (WGS) entry which is preliminary data.</text>
</comment>
<dbReference type="EMBL" id="SJPI01000002">
    <property type="protein sequence ID" value="TWT50735.1"/>
    <property type="molecule type" value="Genomic_DNA"/>
</dbReference>
<keyword evidence="3" id="KW-1185">Reference proteome</keyword>
<reference evidence="2 3" key="1">
    <citation type="submission" date="2019-02" db="EMBL/GenBank/DDBJ databases">
        <title>Deep-cultivation of Planctomycetes and their phenomic and genomic characterization uncovers novel biology.</title>
        <authorList>
            <person name="Wiegand S."/>
            <person name="Jogler M."/>
            <person name="Boedeker C."/>
            <person name="Pinto D."/>
            <person name="Vollmers J."/>
            <person name="Rivas-Marin E."/>
            <person name="Kohn T."/>
            <person name="Peeters S.H."/>
            <person name="Heuer A."/>
            <person name="Rast P."/>
            <person name="Oberbeckmann S."/>
            <person name="Bunk B."/>
            <person name="Jeske O."/>
            <person name="Meyerdierks A."/>
            <person name="Storesund J.E."/>
            <person name="Kallscheuer N."/>
            <person name="Luecker S."/>
            <person name="Lage O.M."/>
            <person name="Pohl T."/>
            <person name="Merkel B.J."/>
            <person name="Hornburger P."/>
            <person name="Mueller R.-W."/>
            <person name="Bruemmer F."/>
            <person name="Labrenz M."/>
            <person name="Spormann A.M."/>
            <person name="Op Den Camp H."/>
            <person name="Overmann J."/>
            <person name="Amann R."/>
            <person name="Jetten M.S.M."/>
            <person name="Mascher T."/>
            <person name="Medema M.H."/>
            <person name="Devos D.P."/>
            <person name="Kaster A.-K."/>
            <person name="Ovreas L."/>
            <person name="Rohde M."/>
            <person name="Galperin M.Y."/>
            <person name="Jogler C."/>
        </authorList>
    </citation>
    <scope>NUCLEOTIDE SEQUENCE [LARGE SCALE GENOMIC DNA]</scope>
    <source>
        <strain evidence="2 3">Pla22</strain>
    </source>
</reference>
<organism evidence="2 3">
    <name type="scientific">Rubripirellula amarantea</name>
    <dbReference type="NCBI Taxonomy" id="2527999"/>
    <lineage>
        <taxon>Bacteria</taxon>
        <taxon>Pseudomonadati</taxon>
        <taxon>Planctomycetota</taxon>
        <taxon>Planctomycetia</taxon>
        <taxon>Pirellulales</taxon>
        <taxon>Pirellulaceae</taxon>
        <taxon>Rubripirellula</taxon>
    </lineage>
</organism>
<dbReference type="OrthoDB" id="276526at2"/>
<dbReference type="AlphaFoldDB" id="A0A5C5WKS5"/>